<protein>
    <submittedName>
        <fullName evidence="1">Uncharacterized protein</fullName>
    </submittedName>
</protein>
<dbReference type="AlphaFoldDB" id="A0A224Y6S4"/>
<evidence type="ECO:0000313" key="1">
    <source>
        <dbReference type="EMBL" id="MAA13298.1"/>
    </source>
</evidence>
<accession>A0A224Y6S4</accession>
<name>A0A224Y6S4_9ACAR</name>
<reference evidence="1" key="1">
    <citation type="journal article" date="2017" name="Parasit. Vectors">
        <title>Sialotranscriptomics of Rhipicephalus zambeziensis reveals intricate expression profiles of secretory proteins and suggests tight temporal transcriptional regulation during blood-feeding.</title>
        <authorList>
            <person name="de Castro M.H."/>
            <person name="de Klerk D."/>
            <person name="Pienaar R."/>
            <person name="Rees D.J.G."/>
            <person name="Mans B.J."/>
        </authorList>
    </citation>
    <scope>NUCLEOTIDE SEQUENCE</scope>
    <source>
        <tissue evidence="1">Salivary glands</tissue>
    </source>
</reference>
<organism evidence="1">
    <name type="scientific">Rhipicephalus zambeziensis</name>
    <dbReference type="NCBI Taxonomy" id="60191"/>
    <lineage>
        <taxon>Eukaryota</taxon>
        <taxon>Metazoa</taxon>
        <taxon>Ecdysozoa</taxon>
        <taxon>Arthropoda</taxon>
        <taxon>Chelicerata</taxon>
        <taxon>Arachnida</taxon>
        <taxon>Acari</taxon>
        <taxon>Parasitiformes</taxon>
        <taxon>Ixodida</taxon>
        <taxon>Ixodoidea</taxon>
        <taxon>Ixodidae</taxon>
        <taxon>Rhipicephalinae</taxon>
        <taxon>Rhipicephalus</taxon>
        <taxon>Rhipicephalus</taxon>
    </lineage>
</organism>
<dbReference type="EMBL" id="GFPF01002152">
    <property type="protein sequence ID" value="MAA13298.1"/>
    <property type="molecule type" value="Transcribed_RNA"/>
</dbReference>
<proteinExistence type="predicted"/>
<sequence>MGCPPRPEHRGGQDPPDPPMIYATAYSIHEWNDSTEKTYGYTAMPWSNSRHHKVAVNIFWFSLGLCMHTEASKGSATIIVTKSATHECKNDIVQKTHKI</sequence>